<dbReference type="PANTHER" id="PTHR11814">
    <property type="entry name" value="SULFATE TRANSPORTER"/>
    <property type="match status" value="1"/>
</dbReference>
<feature type="transmembrane region" description="Helical" evidence="5">
    <location>
        <begin position="323"/>
        <end position="343"/>
    </location>
</feature>
<proteinExistence type="predicted"/>
<evidence type="ECO:0000256" key="1">
    <source>
        <dbReference type="ARBA" id="ARBA00004141"/>
    </source>
</evidence>
<dbReference type="CDD" id="cd07042">
    <property type="entry name" value="STAS_SulP_like_sulfate_transporter"/>
    <property type="match status" value="1"/>
</dbReference>
<keyword evidence="4 5" id="KW-0472">Membrane</keyword>
<comment type="caution">
    <text evidence="7">The sequence shown here is derived from an EMBL/GenBank/DDBJ whole genome shotgun (WGS) entry which is preliminary data.</text>
</comment>
<reference evidence="8" key="1">
    <citation type="journal article" date="2019" name="Int. J. Syst. Evol. Microbiol.">
        <title>The Global Catalogue of Microorganisms (GCM) 10K type strain sequencing project: providing services to taxonomists for standard genome sequencing and annotation.</title>
        <authorList>
            <consortium name="The Broad Institute Genomics Platform"/>
            <consortium name="The Broad Institute Genome Sequencing Center for Infectious Disease"/>
            <person name="Wu L."/>
            <person name="Ma J."/>
        </authorList>
    </citation>
    <scope>NUCLEOTIDE SEQUENCE [LARGE SCALE GENOMIC DNA]</scope>
    <source>
        <strain evidence="8">CGMCC 1.5362</strain>
    </source>
</reference>
<dbReference type="EMBL" id="BMLB01000005">
    <property type="protein sequence ID" value="GGK74200.1"/>
    <property type="molecule type" value="Genomic_DNA"/>
</dbReference>
<feature type="transmembrane region" description="Helical" evidence="5">
    <location>
        <begin position="380"/>
        <end position="410"/>
    </location>
</feature>
<keyword evidence="2 5" id="KW-0812">Transmembrane</keyword>
<evidence type="ECO:0000256" key="4">
    <source>
        <dbReference type="ARBA" id="ARBA00023136"/>
    </source>
</evidence>
<evidence type="ECO:0000256" key="2">
    <source>
        <dbReference type="ARBA" id="ARBA00022692"/>
    </source>
</evidence>
<comment type="subcellular location">
    <subcellularLocation>
        <location evidence="1">Membrane</location>
        <topology evidence="1">Multi-pass membrane protein</topology>
    </subcellularLocation>
</comment>
<dbReference type="Gene3D" id="3.30.750.24">
    <property type="entry name" value="STAS domain"/>
    <property type="match status" value="1"/>
</dbReference>
<dbReference type="InterPro" id="IPR011547">
    <property type="entry name" value="SLC26A/SulP_dom"/>
</dbReference>
<name>A0ABQ2FAU6_9MICO</name>
<protein>
    <submittedName>
        <fullName evidence="7">Sodium-independent anion transporter</fullName>
    </submittedName>
</protein>
<feature type="transmembrane region" description="Helical" evidence="5">
    <location>
        <begin position="238"/>
        <end position="262"/>
    </location>
</feature>
<feature type="transmembrane region" description="Helical" evidence="5">
    <location>
        <begin position="76"/>
        <end position="92"/>
    </location>
</feature>
<feature type="transmembrane region" description="Helical" evidence="5">
    <location>
        <begin position="349"/>
        <end position="368"/>
    </location>
</feature>
<evidence type="ECO:0000256" key="3">
    <source>
        <dbReference type="ARBA" id="ARBA00022989"/>
    </source>
</evidence>
<dbReference type="InterPro" id="IPR036513">
    <property type="entry name" value="STAS_dom_sf"/>
</dbReference>
<feature type="transmembrane region" description="Helical" evidence="5">
    <location>
        <begin position="177"/>
        <end position="193"/>
    </location>
</feature>
<evidence type="ECO:0000256" key="5">
    <source>
        <dbReference type="SAM" id="Phobius"/>
    </source>
</evidence>
<dbReference type="InterPro" id="IPR002645">
    <property type="entry name" value="STAS_dom"/>
</dbReference>
<dbReference type="SUPFAM" id="SSF52091">
    <property type="entry name" value="SpoIIaa-like"/>
    <property type="match status" value="1"/>
</dbReference>
<evidence type="ECO:0000313" key="7">
    <source>
        <dbReference type="EMBL" id="GGK74200.1"/>
    </source>
</evidence>
<dbReference type="PROSITE" id="PS50801">
    <property type="entry name" value="STAS"/>
    <property type="match status" value="1"/>
</dbReference>
<gene>
    <name evidence="7" type="ORF">GCM10011509_23500</name>
</gene>
<feature type="transmembrane region" description="Helical" evidence="5">
    <location>
        <begin position="200"/>
        <end position="218"/>
    </location>
</feature>
<dbReference type="RefSeq" id="WP_022921894.1">
    <property type="nucleotide sequence ID" value="NZ_BMLB01000005.1"/>
</dbReference>
<evidence type="ECO:0000313" key="8">
    <source>
        <dbReference type="Proteomes" id="UP000662111"/>
    </source>
</evidence>
<feature type="transmembrane region" description="Helical" evidence="5">
    <location>
        <begin position="132"/>
        <end position="157"/>
    </location>
</feature>
<accession>A0ABQ2FAU6</accession>
<feature type="transmembrane region" description="Helical" evidence="5">
    <location>
        <begin position="98"/>
        <end position="120"/>
    </location>
</feature>
<feature type="domain" description="STAS" evidence="6">
    <location>
        <begin position="435"/>
        <end position="551"/>
    </location>
</feature>
<dbReference type="Proteomes" id="UP000662111">
    <property type="component" value="Unassembled WGS sequence"/>
</dbReference>
<evidence type="ECO:0000259" key="6">
    <source>
        <dbReference type="PROSITE" id="PS50801"/>
    </source>
</evidence>
<keyword evidence="3 5" id="KW-1133">Transmembrane helix</keyword>
<dbReference type="InterPro" id="IPR001902">
    <property type="entry name" value="SLC26A/SulP_fam"/>
</dbReference>
<dbReference type="Pfam" id="PF00916">
    <property type="entry name" value="Sulfate_transp"/>
    <property type="match status" value="1"/>
</dbReference>
<sequence length="558" mass="57528">MRLLPGLAVLRAYERGWWRPDLVAGATVGAMLVPQSMAYAELAGMPPVYGFYAVIAPLVLYALVGTSRHLGVGPEPGTAILAATGVGAVAAGDPDRYLVLMAGLALVVGAMAVLGSVARLGFIASVLSKPVLVGYITGVGLTLLSSQVAAFTGVAIGADRFFPRVAELARELGSVDVATLAVGAGSLGVVLLLRRWAPRAPGALVAVGVATLLVWALPGAQPAVPLVGAVPQGLPSPALPGISLADVLALVPVAAGIVLVGFTDNVLTARSIAARHGYRIDPNQELFALGVTNLSAGALQGFPVSSSASRTAVPAALGSRTQVVSLTAAVLVVATLLFLGPALGQVPRAALAAVIVAAALSIIDVPGYRALWRVSRSEALLAVVAALGVIVFDVLVGVLVAVALSVVVALGRMARPHDAVLGDRPELDGWVEVDAYPDARVEPGLLVYRFDAPLFFLNTDRFRSRVLDTLERNPGEEEWLVLDFEGVGELDATALDGLADLTASLAGLGLQRVAVARANQPVVRRLRRVALLAPEGPLHHYPTINAAVRDFRASRDAG</sequence>
<keyword evidence="8" id="KW-1185">Reference proteome</keyword>
<dbReference type="NCBIfam" id="TIGR00815">
    <property type="entry name" value="sulP"/>
    <property type="match status" value="1"/>
</dbReference>
<feature type="transmembrane region" description="Helical" evidence="5">
    <location>
        <begin position="46"/>
        <end position="64"/>
    </location>
</feature>
<organism evidence="7 8">
    <name type="scientific">Ornithinimicrobium pekingense</name>
    <dbReference type="NCBI Taxonomy" id="384677"/>
    <lineage>
        <taxon>Bacteria</taxon>
        <taxon>Bacillati</taxon>
        <taxon>Actinomycetota</taxon>
        <taxon>Actinomycetes</taxon>
        <taxon>Micrococcales</taxon>
        <taxon>Ornithinimicrobiaceae</taxon>
        <taxon>Ornithinimicrobium</taxon>
    </lineage>
</organism>
<dbReference type="Pfam" id="PF01740">
    <property type="entry name" value="STAS"/>
    <property type="match status" value="1"/>
</dbReference>